<feature type="binding site" evidence="12">
    <location>
        <position position="108"/>
    </location>
    <ligand>
        <name>GTP</name>
        <dbReference type="ChEBI" id="CHEBI:37565"/>
    </ligand>
</feature>
<dbReference type="Gene3D" id="3.40.50.300">
    <property type="entry name" value="P-loop containing nucleotide triphosphate hydrolases"/>
    <property type="match status" value="1"/>
</dbReference>
<comment type="similarity">
    <text evidence="3 15">Belongs to the small GTPase superfamily. SAR1 family.</text>
</comment>
<feature type="binding site" evidence="14">
    <location>
        <position position="109"/>
    </location>
    <ligand>
        <name>Mg(2+)</name>
        <dbReference type="ChEBI" id="CHEBI:18420"/>
    </ligand>
</feature>
<dbReference type="GO" id="GO:0003924">
    <property type="term" value="F:GTPase activity"/>
    <property type="evidence" value="ECO:0007669"/>
    <property type="project" value="InterPro"/>
</dbReference>
<evidence type="ECO:0000256" key="6">
    <source>
        <dbReference type="ARBA" id="ARBA00022824"/>
    </source>
</evidence>
<dbReference type="GO" id="GO:0016192">
    <property type="term" value="P:vesicle-mediated transport"/>
    <property type="evidence" value="ECO:0007669"/>
    <property type="project" value="UniProtKB-KW"/>
</dbReference>
<dbReference type="PROSITE" id="PS51422">
    <property type="entry name" value="SAR1"/>
    <property type="match status" value="1"/>
</dbReference>
<feature type="binding site" evidence="12">
    <location>
        <position position="243"/>
    </location>
    <ligand>
        <name>GTP</name>
        <dbReference type="ChEBI" id="CHEBI:37565"/>
    </ligand>
</feature>
<dbReference type="SMART" id="SM00177">
    <property type="entry name" value="ARF"/>
    <property type="match status" value="1"/>
</dbReference>
<evidence type="ECO:0000256" key="2">
    <source>
        <dbReference type="ARBA" id="ARBA00004555"/>
    </source>
</evidence>
<gene>
    <name evidence="17" type="ORF">CBRE1094_LOCUS37017</name>
</gene>
<dbReference type="GO" id="GO:0005525">
    <property type="term" value="F:GTP binding"/>
    <property type="evidence" value="ECO:0007669"/>
    <property type="project" value="UniProtKB-KW"/>
</dbReference>
<keyword evidence="11" id="KW-0479">Metal-binding</keyword>
<evidence type="ECO:0000256" key="8">
    <source>
        <dbReference type="ARBA" id="ARBA00022927"/>
    </source>
</evidence>
<keyword evidence="10 13" id="KW-0342">GTP-binding</keyword>
<feature type="binding site" evidence="12">
    <location>
        <position position="205"/>
    </location>
    <ligand>
        <name>GTP</name>
        <dbReference type="ChEBI" id="CHEBI:37565"/>
    </ligand>
</feature>
<keyword evidence="16" id="KW-0732">Signal</keyword>
<evidence type="ECO:0000256" key="13">
    <source>
        <dbReference type="PIRSR" id="PIRSR606689-1"/>
    </source>
</evidence>
<evidence type="ECO:0000256" key="7">
    <source>
        <dbReference type="ARBA" id="ARBA00022892"/>
    </source>
</evidence>
<keyword evidence="6 15" id="KW-0256">Endoplasmic reticulum</keyword>
<dbReference type="NCBIfam" id="TIGR00231">
    <property type="entry name" value="small_GTP"/>
    <property type="match status" value="1"/>
</dbReference>
<feature type="binding site" evidence="14">
    <location>
        <position position="126"/>
    </location>
    <ligand>
        <name>Mg(2+)</name>
        <dbReference type="ChEBI" id="CHEBI:18420"/>
    </ligand>
</feature>
<evidence type="ECO:0000256" key="3">
    <source>
        <dbReference type="ARBA" id="ARBA00007507"/>
    </source>
</evidence>
<dbReference type="GO" id="GO:0006886">
    <property type="term" value="P:intracellular protein transport"/>
    <property type="evidence" value="ECO:0007669"/>
    <property type="project" value="InterPro"/>
</dbReference>
<feature type="binding site" evidence="12">
    <location>
        <position position="105"/>
    </location>
    <ligand>
        <name>GTP</name>
        <dbReference type="ChEBI" id="CHEBI:37565"/>
    </ligand>
</feature>
<evidence type="ECO:0000256" key="1">
    <source>
        <dbReference type="ARBA" id="ARBA00004240"/>
    </source>
</evidence>
<dbReference type="InterPro" id="IPR006689">
    <property type="entry name" value="Small_GTPase_ARF/SAR"/>
</dbReference>
<dbReference type="InterPro" id="IPR006687">
    <property type="entry name" value="Small_GTPase_SAR1"/>
</dbReference>
<feature type="binding site" evidence="12">
    <location>
        <position position="206"/>
    </location>
    <ligand>
        <name>GTP</name>
        <dbReference type="ChEBI" id="CHEBI:37565"/>
    </ligand>
</feature>
<keyword evidence="5 12" id="KW-0547">Nucleotide-binding</keyword>
<accession>A0A7S2IT05</accession>
<dbReference type="PRINTS" id="PR00328">
    <property type="entry name" value="SAR1GTPBP"/>
</dbReference>
<feature type="binding site" evidence="13">
    <location>
        <begin position="205"/>
        <end position="208"/>
    </location>
    <ligand>
        <name>GTP</name>
        <dbReference type="ChEBI" id="CHEBI:37565"/>
    </ligand>
</feature>
<feature type="binding site" evidence="12">
    <location>
        <position position="110"/>
    </location>
    <ligand>
        <name>GTP</name>
        <dbReference type="ChEBI" id="CHEBI:37565"/>
    </ligand>
</feature>
<keyword evidence="9 15" id="KW-0333">Golgi apparatus</keyword>
<dbReference type="SMART" id="SM00178">
    <property type="entry name" value="SAR"/>
    <property type="match status" value="1"/>
</dbReference>
<evidence type="ECO:0000256" key="12">
    <source>
        <dbReference type="PIRSR" id="PIRSR606687-2"/>
    </source>
</evidence>
<dbReference type="Pfam" id="PF00025">
    <property type="entry name" value="Arf"/>
    <property type="match status" value="1"/>
</dbReference>
<dbReference type="GO" id="GO:0046872">
    <property type="term" value="F:metal ion binding"/>
    <property type="evidence" value="ECO:0007669"/>
    <property type="project" value="UniProtKB-KW"/>
</dbReference>
<feature type="binding site" evidence="12">
    <location>
        <position position="208"/>
    </location>
    <ligand>
        <name>GTP</name>
        <dbReference type="ChEBI" id="CHEBI:37565"/>
    </ligand>
</feature>
<evidence type="ECO:0000313" key="17">
    <source>
        <dbReference type="EMBL" id="CAD9528268.1"/>
    </source>
</evidence>
<evidence type="ECO:0000256" key="5">
    <source>
        <dbReference type="ARBA" id="ARBA00022741"/>
    </source>
</evidence>
<feature type="binding site" evidence="13">
    <location>
        <position position="148"/>
    </location>
    <ligand>
        <name>GTP</name>
        <dbReference type="ChEBI" id="CHEBI:37565"/>
    </ligand>
</feature>
<evidence type="ECO:0000256" key="14">
    <source>
        <dbReference type="PIRSR" id="PIRSR606689-2"/>
    </source>
</evidence>
<dbReference type="GO" id="GO:0005794">
    <property type="term" value="C:Golgi apparatus"/>
    <property type="evidence" value="ECO:0007669"/>
    <property type="project" value="UniProtKB-SubCell"/>
</dbReference>
<comment type="subcellular location">
    <subcellularLocation>
        <location evidence="1">Endoplasmic reticulum</location>
    </subcellularLocation>
    <subcellularLocation>
        <location evidence="2">Golgi apparatus</location>
    </subcellularLocation>
</comment>
<dbReference type="SUPFAM" id="SSF52540">
    <property type="entry name" value="P-loop containing nucleoside triphosphate hydrolases"/>
    <property type="match status" value="1"/>
</dbReference>
<feature type="signal peptide" evidence="16">
    <location>
        <begin position="1"/>
        <end position="18"/>
    </location>
</feature>
<evidence type="ECO:0000256" key="4">
    <source>
        <dbReference type="ARBA" id="ARBA00022448"/>
    </source>
</evidence>
<feature type="binding site" evidence="11">
    <location>
        <position position="104"/>
    </location>
    <ligand>
        <name>Mg(2+)</name>
        <dbReference type="ChEBI" id="CHEBI:18420"/>
    </ligand>
</feature>
<reference evidence="17" key="1">
    <citation type="submission" date="2021-01" db="EMBL/GenBank/DDBJ databases">
        <authorList>
            <person name="Corre E."/>
            <person name="Pelletier E."/>
            <person name="Niang G."/>
            <person name="Scheremetjew M."/>
            <person name="Finn R."/>
            <person name="Kale V."/>
            <person name="Holt S."/>
            <person name="Cochrane G."/>
            <person name="Meng A."/>
            <person name="Brown T."/>
            <person name="Cohen L."/>
        </authorList>
    </citation>
    <scope>NUCLEOTIDE SEQUENCE</scope>
    <source>
        <strain evidence="17">UTEX LB 985</strain>
    </source>
</reference>
<feature type="chain" id="PRO_5030776656" description="Small COPII coat GTPase SAR1" evidence="16">
    <location>
        <begin position="19"/>
        <end position="260"/>
    </location>
</feature>
<dbReference type="InterPro" id="IPR005225">
    <property type="entry name" value="Small_GTP-bd"/>
</dbReference>
<dbReference type="InterPro" id="IPR027417">
    <property type="entry name" value="P-loop_NTPase"/>
</dbReference>
<dbReference type="GO" id="GO:0005783">
    <property type="term" value="C:endoplasmic reticulum"/>
    <property type="evidence" value="ECO:0007669"/>
    <property type="project" value="UniProtKB-SubCell"/>
</dbReference>
<evidence type="ECO:0000256" key="11">
    <source>
        <dbReference type="PIRSR" id="PIRSR606687-1"/>
    </source>
</evidence>
<dbReference type="PANTHER" id="PTHR45684">
    <property type="entry name" value="RE74312P"/>
    <property type="match status" value="1"/>
</dbReference>
<evidence type="ECO:0008006" key="18">
    <source>
        <dbReference type="Google" id="ProtNLM"/>
    </source>
</evidence>
<organism evidence="17">
    <name type="scientific">Haptolina brevifila</name>
    <dbReference type="NCBI Taxonomy" id="156173"/>
    <lineage>
        <taxon>Eukaryota</taxon>
        <taxon>Haptista</taxon>
        <taxon>Haptophyta</taxon>
        <taxon>Prymnesiophyceae</taxon>
        <taxon>Prymnesiales</taxon>
        <taxon>Prymnesiaceae</taxon>
        <taxon>Haptolina</taxon>
    </lineage>
</organism>
<evidence type="ECO:0000256" key="16">
    <source>
        <dbReference type="SAM" id="SignalP"/>
    </source>
</evidence>
<evidence type="ECO:0000256" key="15">
    <source>
        <dbReference type="RuleBase" id="RU003926"/>
    </source>
</evidence>
<keyword evidence="4 15" id="KW-0813">Transport</keyword>
<feature type="binding site" evidence="12">
    <location>
        <position position="107"/>
    </location>
    <ligand>
        <name>GTP</name>
        <dbReference type="ChEBI" id="CHEBI:37565"/>
    </ligand>
</feature>
<dbReference type="PROSITE" id="PS51417">
    <property type="entry name" value="ARF"/>
    <property type="match status" value="1"/>
</dbReference>
<keyword evidence="7 15" id="KW-0931">ER-Golgi transport</keyword>
<name>A0A7S2IT05_9EUKA</name>
<proteinExistence type="inferred from homology"/>
<keyword evidence="11" id="KW-0460">Magnesium</keyword>
<dbReference type="AlphaFoldDB" id="A0A7S2IT05"/>
<protein>
    <recommendedName>
        <fullName evidence="18">Small COPII coat GTPase SAR1</fullName>
    </recommendedName>
</protein>
<evidence type="ECO:0000256" key="9">
    <source>
        <dbReference type="ARBA" id="ARBA00023034"/>
    </source>
</evidence>
<sequence>MTRVAVVFAIAVLHSAAADICAADGLRPAYTGLSKRLEAISVPSELTAVPLRPTLDRPLPLLDTPPQLRLRGGQQSSWKQWAYKALAKFGIFLKKGRLLVLGLDNAGKSTLLTVLLRNEVVPTAPTAQPVTDVIKIGHMKLRAVDMGGHEIARRMWAQYSHEADGIVYIVDAVDRERFTEAALELHKLLAVPSLSPTTPVLILANKVDLPHAAGQEELYYALGLDELTQAGTTRPIGLYLCSIFERRGYLEGFDWLSQHV</sequence>
<feature type="binding site" evidence="13">
    <location>
        <begin position="102"/>
        <end position="109"/>
    </location>
    <ligand>
        <name>GTP</name>
        <dbReference type="ChEBI" id="CHEBI:37565"/>
    </ligand>
</feature>
<keyword evidence="8 15" id="KW-0653">Protein transport</keyword>
<dbReference type="EMBL" id="HBGU01067903">
    <property type="protein sequence ID" value="CAD9528268.1"/>
    <property type="molecule type" value="Transcribed_RNA"/>
</dbReference>
<evidence type="ECO:0000256" key="10">
    <source>
        <dbReference type="ARBA" id="ARBA00023134"/>
    </source>
</evidence>